<dbReference type="RefSeq" id="WP_029162188.1">
    <property type="nucleotide sequence ID" value="NZ_CP009933.1"/>
</dbReference>
<dbReference type="KEGG" id="csq:CSCA_0083"/>
<organism evidence="1 2">
    <name type="scientific">Clostridium scatologenes</name>
    <dbReference type="NCBI Taxonomy" id="1548"/>
    <lineage>
        <taxon>Bacteria</taxon>
        <taxon>Bacillati</taxon>
        <taxon>Bacillota</taxon>
        <taxon>Clostridia</taxon>
        <taxon>Eubacteriales</taxon>
        <taxon>Clostridiaceae</taxon>
        <taxon>Clostridium</taxon>
    </lineage>
</organism>
<evidence type="ECO:0000313" key="1">
    <source>
        <dbReference type="EMBL" id="AKA67208.1"/>
    </source>
</evidence>
<gene>
    <name evidence="1" type="ORF">CSCA_0083</name>
</gene>
<name>A0A0E3JY41_CLOSL</name>
<dbReference type="InterPro" id="IPR013325">
    <property type="entry name" value="RNA_pol_sigma_r2"/>
</dbReference>
<dbReference type="STRING" id="1548.CSCA_0083"/>
<dbReference type="Gene3D" id="1.10.1740.10">
    <property type="match status" value="1"/>
</dbReference>
<reference evidence="1 2" key="1">
    <citation type="journal article" date="2015" name="J. Biotechnol.">
        <title>Complete genome sequence of a malodorant-producing acetogen, Clostridium scatologenes ATCC 25775(T).</title>
        <authorList>
            <person name="Zhu Z."/>
            <person name="Guo T."/>
            <person name="Zheng H."/>
            <person name="Song T."/>
            <person name="Ouyang P."/>
            <person name="Xie J."/>
        </authorList>
    </citation>
    <scope>NUCLEOTIDE SEQUENCE [LARGE SCALE GENOMIC DNA]</scope>
    <source>
        <strain evidence="1 2">ATCC 25775</strain>
    </source>
</reference>
<proteinExistence type="predicted"/>
<dbReference type="HOGENOM" id="CLU_1286985_0_0_9"/>
<dbReference type="SUPFAM" id="SSF88946">
    <property type="entry name" value="Sigma2 domain of RNA polymerase sigma factors"/>
    <property type="match status" value="1"/>
</dbReference>
<sequence length="214" mass="25856">MLTYETDFENFLKRLRSKDDEAFKKLFKYCEGFIIKKYHEKIGKAYGNQYWHDYESEVFTSIFKATLNFNGNNKSNYKSYIYETILNCLRKTIRNNCDSQIIIKYLDDENDLAYVEKNFIYKEDSALNEFLFNKDLMDYLNRKLKPSEIELFICVFYKKEELKYFAETHNINYSTVRSTFFRMRKKIEYKKIKSLLELKHSLFLFVACIIGGCL</sequence>
<dbReference type="EMBL" id="CP009933">
    <property type="protein sequence ID" value="AKA67208.1"/>
    <property type="molecule type" value="Genomic_DNA"/>
</dbReference>
<evidence type="ECO:0000313" key="2">
    <source>
        <dbReference type="Proteomes" id="UP000033115"/>
    </source>
</evidence>
<keyword evidence="2" id="KW-1185">Reference proteome</keyword>
<dbReference type="GO" id="GO:0006352">
    <property type="term" value="P:DNA-templated transcription initiation"/>
    <property type="evidence" value="ECO:0007669"/>
    <property type="project" value="InterPro"/>
</dbReference>
<dbReference type="Proteomes" id="UP000033115">
    <property type="component" value="Chromosome"/>
</dbReference>
<accession>A0A0E3JY41</accession>
<dbReference type="AlphaFoldDB" id="A0A0E3JY41"/>
<protein>
    <submittedName>
        <fullName evidence="1">RNA polymerase sigma factor, sigma-70 family</fullName>
    </submittedName>
</protein>
<dbReference type="GO" id="GO:0003700">
    <property type="term" value="F:DNA-binding transcription factor activity"/>
    <property type="evidence" value="ECO:0007669"/>
    <property type="project" value="InterPro"/>
</dbReference>